<accession>A0ABQ3MAL6</accession>
<evidence type="ECO:0000313" key="2">
    <source>
        <dbReference type="EMBL" id="GHH37842.1"/>
    </source>
</evidence>
<dbReference type="Proteomes" id="UP000605568">
    <property type="component" value="Unassembled WGS sequence"/>
</dbReference>
<protein>
    <recommendedName>
        <fullName evidence="1">Mycothiol-dependent maleylpyruvate isomerase metal-binding domain-containing protein</fullName>
    </recommendedName>
</protein>
<comment type="caution">
    <text evidence="2">The sequence shown here is derived from an EMBL/GenBank/DDBJ whole genome shotgun (WGS) entry which is preliminary data.</text>
</comment>
<dbReference type="SUPFAM" id="SSF109854">
    <property type="entry name" value="DinB/YfiT-like putative metalloenzymes"/>
    <property type="match status" value="1"/>
</dbReference>
<sequence>MAAQNTFIATAHAFTELVDAVPAAGLAGAGLGDWAVRDLLGHAVSAGLAGVVTALGRPATTEDIATPEAYYALAKTVDPAVVEKVVALSTADAQEWAARLGERPAAQVRQWAGQAVTAVSGTDPDALITTAAGGMRLAQWLPTRTFELVVHGFDLAAAVDLPFEPPVDALAESAALAARLAAVTGDGRAVVLALTGRRDLAAGFSVV</sequence>
<evidence type="ECO:0000313" key="3">
    <source>
        <dbReference type="Proteomes" id="UP000605568"/>
    </source>
</evidence>
<reference evidence="3" key="1">
    <citation type="journal article" date="2019" name="Int. J. Syst. Evol. Microbiol.">
        <title>The Global Catalogue of Microorganisms (GCM) 10K type strain sequencing project: providing services to taxonomists for standard genome sequencing and annotation.</title>
        <authorList>
            <consortium name="The Broad Institute Genomics Platform"/>
            <consortium name="The Broad Institute Genome Sequencing Center for Infectious Disease"/>
            <person name="Wu L."/>
            <person name="Ma J."/>
        </authorList>
    </citation>
    <scope>NUCLEOTIDE SEQUENCE [LARGE SCALE GENOMIC DNA]</scope>
    <source>
        <strain evidence="3">CGMCC 4.7367</strain>
    </source>
</reference>
<dbReference type="InterPro" id="IPR034660">
    <property type="entry name" value="DinB/YfiT-like"/>
</dbReference>
<dbReference type="EMBL" id="BNAR01000003">
    <property type="protein sequence ID" value="GHH37842.1"/>
    <property type="molecule type" value="Genomic_DNA"/>
</dbReference>
<dbReference type="InterPro" id="IPR024344">
    <property type="entry name" value="MDMPI_metal-binding"/>
</dbReference>
<gene>
    <name evidence="2" type="ORF">GCM10017774_27320</name>
</gene>
<dbReference type="RefSeq" id="WP_229904658.1">
    <property type="nucleotide sequence ID" value="NZ_BNAR01000003.1"/>
</dbReference>
<feature type="domain" description="Mycothiol-dependent maleylpyruvate isomerase metal-binding" evidence="1">
    <location>
        <begin position="11"/>
        <end position="156"/>
    </location>
</feature>
<name>A0ABQ3MAL6_9PSEU</name>
<organism evidence="2 3">
    <name type="scientific">Lentzea cavernae</name>
    <dbReference type="NCBI Taxonomy" id="2020703"/>
    <lineage>
        <taxon>Bacteria</taxon>
        <taxon>Bacillati</taxon>
        <taxon>Actinomycetota</taxon>
        <taxon>Actinomycetes</taxon>
        <taxon>Pseudonocardiales</taxon>
        <taxon>Pseudonocardiaceae</taxon>
        <taxon>Lentzea</taxon>
    </lineage>
</organism>
<keyword evidence="3" id="KW-1185">Reference proteome</keyword>
<proteinExistence type="predicted"/>
<dbReference type="Pfam" id="PF11716">
    <property type="entry name" value="MDMPI_N"/>
    <property type="match status" value="1"/>
</dbReference>
<evidence type="ECO:0000259" key="1">
    <source>
        <dbReference type="Pfam" id="PF11716"/>
    </source>
</evidence>
<dbReference type="Gene3D" id="1.20.120.450">
    <property type="entry name" value="dinb family like domain"/>
    <property type="match status" value="1"/>
</dbReference>